<name>A0A7C4RTL2_9BACT</name>
<organism evidence="6">
    <name type="scientific">Desulfatirhabdium butyrativorans</name>
    <dbReference type="NCBI Taxonomy" id="340467"/>
    <lineage>
        <taxon>Bacteria</taxon>
        <taxon>Pseudomonadati</taxon>
        <taxon>Thermodesulfobacteriota</taxon>
        <taxon>Desulfobacteria</taxon>
        <taxon>Desulfobacterales</taxon>
        <taxon>Desulfatirhabdiaceae</taxon>
        <taxon>Desulfatirhabdium</taxon>
    </lineage>
</organism>
<evidence type="ECO:0000256" key="1">
    <source>
        <dbReference type="ARBA" id="ARBA00009437"/>
    </source>
</evidence>
<protein>
    <submittedName>
        <fullName evidence="6">LysR family transcriptional regulator</fullName>
    </submittedName>
</protein>
<dbReference type="SUPFAM" id="SSF46785">
    <property type="entry name" value="Winged helix' DNA-binding domain"/>
    <property type="match status" value="1"/>
</dbReference>
<evidence type="ECO:0000256" key="4">
    <source>
        <dbReference type="ARBA" id="ARBA00023163"/>
    </source>
</evidence>
<dbReference type="GO" id="GO:0000976">
    <property type="term" value="F:transcription cis-regulatory region binding"/>
    <property type="evidence" value="ECO:0007669"/>
    <property type="project" value="TreeGrafter"/>
</dbReference>
<dbReference type="InterPro" id="IPR005119">
    <property type="entry name" value="LysR_subst-bd"/>
</dbReference>
<gene>
    <name evidence="6" type="ORF">ENS29_13245</name>
</gene>
<dbReference type="Pfam" id="PF00126">
    <property type="entry name" value="HTH_1"/>
    <property type="match status" value="1"/>
</dbReference>
<dbReference type="SUPFAM" id="SSF53850">
    <property type="entry name" value="Periplasmic binding protein-like II"/>
    <property type="match status" value="1"/>
</dbReference>
<feature type="domain" description="HTH lysR-type" evidence="5">
    <location>
        <begin position="9"/>
        <end position="66"/>
    </location>
</feature>
<dbReference type="PRINTS" id="PR00039">
    <property type="entry name" value="HTHLYSR"/>
</dbReference>
<dbReference type="Gene3D" id="1.10.10.10">
    <property type="entry name" value="Winged helix-like DNA-binding domain superfamily/Winged helix DNA-binding domain"/>
    <property type="match status" value="1"/>
</dbReference>
<dbReference type="InterPro" id="IPR047788">
    <property type="entry name" value="LysR-like_Sec_metab"/>
</dbReference>
<accession>A0A7C4RTL2</accession>
<sequence>MPYDTFQNITFQQLEALIHLVAERNFSRAAVRMALTQPSLTKHIQKLEEAAGCRIVNRDAAGVTLTPEGHILYDIAKKVIGLRSEARDRLAKLADQQSGTIHLCASTIPSTYLLPKVLSAFRVDHPDIHTYMTSSNSDEAIDLVTNGVCEIGIVGKVPTHRKLEAISLWADRLVLVVPACWPKPDRPALQPEDLFQLPFILREKGSATRETLNRYLRQQVQRDVAAMRVVAELGSSEAVKEGVVAGLGASILSEFAVVREVRQGLVDLVPIEGWDIRRHFVLIYRKHTVFPRHVERFIEFLKAFRKVEGEGCEVVNG</sequence>
<dbReference type="InterPro" id="IPR036388">
    <property type="entry name" value="WH-like_DNA-bd_sf"/>
</dbReference>
<evidence type="ECO:0000313" key="6">
    <source>
        <dbReference type="EMBL" id="HGU33801.1"/>
    </source>
</evidence>
<dbReference type="InterPro" id="IPR000847">
    <property type="entry name" value="LysR_HTH_N"/>
</dbReference>
<keyword evidence="3" id="KW-0238">DNA-binding</keyword>
<evidence type="ECO:0000259" key="5">
    <source>
        <dbReference type="PROSITE" id="PS50931"/>
    </source>
</evidence>
<keyword evidence="2" id="KW-0805">Transcription regulation</keyword>
<evidence type="ECO:0000256" key="2">
    <source>
        <dbReference type="ARBA" id="ARBA00023015"/>
    </source>
</evidence>
<evidence type="ECO:0000256" key="3">
    <source>
        <dbReference type="ARBA" id="ARBA00023125"/>
    </source>
</evidence>
<dbReference type="InterPro" id="IPR036390">
    <property type="entry name" value="WH_DNA-bd_sf"/>
</dbReference>
<dbReference type="Gene3D" id="3.40.190.10">
    <property type="entry name" value="Periplasmic binding protein-like II"/>
    <property type="match status" value="2"/>
</dbReference>
<dbReference type="PANTHER" id="PTHR30126">
    <property type="entry name" value="HTH-TYPE TRANSCRIPTIONAL REGULATOR"/>
    <property type="match status" value="1"/>
</dbReference>
<dbReference type="Pfam" id="PF03466">
    <property type="entry name" value="LysR_substrate"/>
    <property type="match status" value="1"/>
</dbReference>
<keyword evidence="4" id="KW-0804">Transcription</keyword>
<comment type="similarity">
    <text evidence="1">Belongs to the LysR transcriptional regulatory family.</text>
</comment>
<dbReference type="EMBL" id="DSUH01000304">
    <property type="protein sequence ID" value="HGU33801.1"/>
    <property type="molecule type" value="Genomic_DNA"/>
</dbReference>
<dbReference type="PANTHER" id="PTHR30126:SF64">
    <property type="entry name" value="HTH-TYPE TRANSCRIPTIONAL REGULATOR CITR"/>
    <property type="match status" value="1"/>
</dbReference>
<dbReference type="AlphaFoldDB" id="A0A7C4RTL2"/>
<dbReference type="NCBIfam" id="NF040786">
    <property type="entry name" value="LysR_Sec_metab"/>
    <property type="match status" value="1"/>
</dbReference>
<reference evidence="6" key="1">
    <citation type="journal article" date="2020" name="mSystems">
        <title>Genome- and Community-Level Interaction Insights into Carbon Utilization and Element Cycling Functions of Hydrothermarchaeota in Hydrothermal Sediment.</title>
        <authorList>
            <person name="Zhou Z."/>
            <person name="Liu Y."/>
            <person name="Xu W."/>
            <person name="Pan J."/>
            <person name="Luo Z.H."/>
            <person name="Li M."/>
        </authorList>
    </citation>
    <scope>NUCLEOTIDE SEQUENCE [LARGE SCALE GENOMIC DNA]</scope>
    <source>
        <strain evidence="6">SpSt-477</strain>
    </source>
</reference>
<proteinExistence type="inferred from homology"/>
<comment type="caution">
    <text evidence="6">The sequence shown here is derived from an EMBL/GenBank/DDBJ whole genome shotgun (WGS) entry which is preliminary data.</text>
</comment>
<dbReference type="GO" id="GO:0003700">
    <property type="term" value="F:DNA-binding transcription factor activity"/>
    <property type="evidence" value="ECO:0007669"/>
    <property type="project" value="InterPro"/>
</dbReference>
<dbReference type="CDD" id="cd08420">
    <property type="entry name" value="PBP2_CysL_like"/>
    <property type="match status" value="1"/>
</dbReference>
<dbReference type="PROSITE" id="PS50931">
    <property type="entry name" value="HTH_LYSR"/>
    <property type="match status" value="1"/>
</dbReference>